<gene>
    <name evidence="1" type="ORF">O181_037880</name>
</gene>
<dbReference type="AlphaFoldDB" id="A0A9Q3D8Y8"/>
<dbReference type="OrthoDB" id="2507659at2759"/>
<proteinExistence type="predicted"/>
<evidence type="ECO:0000313" key="2">
    <source>
        <dbReference type="Proteomes" id="UP000765509"/>
    </source>
</evidence>
<evidence type="ECO:0000313" key="1">
    <source>
        <dbReference type="EMBL" id="MBW0498165.1"/>
    </source>
</evidence>
<dbReference type="Proteomes" id="UP000765509">
    <property type="component" value="Unassembled WGS sequence"/>
</dbReference>
<dbReference type="InterPro" id="IPR004242">
    <property type="entry name" value="Transposase_21"/>
</dbReference>
<reference evidence="1" key="1">
    <citation type="submission" date="2021-03" db="EMBL/GenBank/DDBJ databases">
        <title>Draft genome sequence of rust myrtle Austropuccinia psidii MF-1, a brazilian biotype.</title>
        <authorList>
            <person name="Quecine M.C."/>
            <person name="Pachon D.M.R."/>
            <person name="Bonatelli M.L."/>
            <person name="Correr F.H."/>
            <person name="Franceschini L.M."/>
            <person name="Leite T.F."/>
            <person name="Margarido G.R.A."/>
            <person name="Almeida C.A."/>
            <person name="Ferrarezi J.A."/>
            <person name="Labate C.A."/>
        </authorList>
    </citation>
    <scope>NUCLEOTIDE SEQUENCE</scope>
    <source>
        <strain evidence="1">MF-1</strain>
    </source>
</reference>
<comment type="caution">
    <text evidence="1">The sequence shown here is derived from an EMBL/GenBank/DDBJ whole genome shotgun (WGS) entry which is preliminary data.</text>
</comment>
<accession>A0A9Q3D8Y8</accession>
<organism evidence="1 2">
    <name type="scientific">Austropuccinia psidii MF-1</name>
    <dbReference type="NCBI Taxonomy" id="1389203"/>
    <lineage>
        <taxon>Eukaryota</taxon>
        <taxon>Fungi</taxon>
        <taxon>Dikarya</taxon>
        <taxon>Basidiomycota</taxon>
        <taxon>Pucciniomycotina</taxon>
        <taxon>Pucciniomycetes</taxon>
        <taxon>Pucciniales</taxon>
        <taxon>Sphaerophragmiaceae</taxon>
        <taxon>Austropuccinia</taxon>
    </lineage>
</organism>
<dbReference type="EMBL" id="AVOT02014593">
    <property type="protein sequence ID" value="MBW0498165.1"/>
    <property type="molecule type" value="Genomic_DNA"/>
</dbReference>
<protein>
    <submittedName>
        <fullName evidence="1">Uncharacterized protein</fullName>
    </submittedName>
</protein>
<dbReference type="Pfam" id="PF02992">
    <property type="entry name" value="Transposase_21"/>
    <property type="match status" value="1"/>
</dbReference>
<name>A0A9Q3D8Y8_9BASI</name>
<sequence length="226" mass="25382">MSIPGALAFSVYVDWFNAHGKSTWSDSIGPIMLICLNIPPSEILKQENVYVARIIPGPKEPTSLKLNYLLVPLIKEVKELWQGYNFSPPSACHSGSFIHVSILTQQILLDQHNSPNTQRKMGMGKSEELANDLTKKKVYLISAINIAASWTVSMDYGTAFAENWKELCLSNQHLFTKKKSKPNHHFSDHIPELFQHWGPAQASATWGYESLIGVFAKMPINNKICK</sequence>
<keyword evidence="2" id="KW-1185">Reference proteome</keyword>